<protein>
    <submittedName>
        <fullName evidence="1">Uncharacterized protein</fullName>
    </submittedName>
</protein>
<dbReference type="Proteomes" id="UP001341840">
    <property type="component" value="Unassembled WGS sequence"/>
</dbReference>
<evidence type="ECO:0000313" key="1">
    <source>
        <dbReference type="EMBL" id="MED6115291.1"/>
    </source>
</evidence>
<sequence length="289" mass="33107">MAENQPENQEAVVPAAGVAQMPHELSPIYRWVSRNVLGALTILSQAYLDELKLSGVIFRGGELEGWYRVEAARPGDRVCYLNLDHPTVPNWLWVNEVMFTEFGVRVPFTDFQQRLLNRASDPEVFLYLFTLFSPHTEGKTKKGYMSVYPGKHRKIFGLYKDSFRDFKGRFFQIFPVGEHRPFWLSLEGQGRFPPYWSRDAGMDYVPVTYKGLNSDQKDTADILVKLFSERNLKPKTVLNNPSEALDMAGKEVTLECLRRLIRPGSSQSVPAISVLLDGSFLRCIQFHCF</sequence>
<name>A0ABU6QTB9_9FABA</name>
<gene>
    <name evidence="1" type="ORF">PIB30_089067</name>
</gene>
<organism evidence="1 2">
    <name type="scientific">Stylosanthes scabra</name>
    <dbReference type="NCBI Taxonomy" id="79078"/>
    <lineage>
        <taxon>Eukaryota</taxon>
        <taxon>Viridiplantae</taxon>
        <taxon>Streptophyta</taxon>
        <taxon>Embryophyta</taxon>
        <taxon>Tracheophyta</taxon>
        <taxon>Spermatophyta</taxon>
        <taxon>Magnoliopsida</taxon>
        <taxon>eudicotyledons</taxon>
        <taxon>Gunneridae</taxon>
        <taxon>Pentapetalae</taxon>
        <taxon>rosids</taxon>
        <taxon>fabids</taxon>
        <taxon>Fabales</taxon>
        <taxon>Fabaceae</taxon>
        <taxon>Papilionoideae</taxon>
        <taxon>50 kb inversion clade</taxon>
        <taxon>dalbergioids sensu lato</taxon>
        <taxon>Dalbergieae</taxon>
        <taxon>Pterocarpus clade</taxon>
        <taxon>Stylosanthes</taxon>
    </lineage>
</organism>
<dbReference type="EMBL" id="JASCZI010001647">
    <property type="protein sequence ID" value="MED6115291.1"/>
    <property type="molecule type" value="Genomic_DNA"/>
</dbReference>
<evidence type="ECO:0000313" key="2">
    <source>
        <dbReference type="Proteomes" id="UP001341840"/>
    </source>
</evidence>
<keyword evidence="2" id="KW-1185">Reference proteome</keyword>
<reference evidence="1 2" key="1">
    <citation type="journal article" date="2023" name="Plants (Basel)">
        <title>Bridging the Gap: Combining Genomics and Transcriptomics Approaches to Understand Stylosanthes scabra, an Orphan Legume from the Brazilian Caatinga.</title>
        <authorList>
            <person name="Ferreira-Neto J.R.C."/>
            <person name="da Silva M.D."/>
            <person name="Binneck E."/>
            <person name="de Melo N.F."/>
            <person name="da Silva R.H."/>
            <person name="de Melo A.L.T.M."/>
            <person name="Pandolfi V."/>
            <person name="Bustamante F.O."/>
            <person name="Brasileiro-Vidal A.C."/>
            <person name="Benko-Iseppon A.M."/>
        </authorList>
    </citation>
    <scope>NUCLEOTIDE SEQUENCE [LARGE SCALE GENOMIC DNA]</scope>
    <source>
        <tissue evidence="1">Leaves</tissue>
    </source>
</reference>
<accession>A0ABU6QTB9</accession>
<comment type="caution">
    <text evidence="1">The sequence shown here is derived from an EMBL/GenBank/DDBJ whole genome shotgun (WGS) entry which is preliminary data.</text>
</comment>
<proteinExistence type="predicted"/>